<gene>
    <name evidence="13" type="ORF">EVOR1521_LOCUS10504</name>
</gene>
<evidence type="ECO:0000256" key="12">
    <source>
        <dbReference type="SAM" id="MobiDB-lite"/>
    </source>
</evidence>
<proteinExistence type="inferred from homology"/>
<dbReference type="AlphaFoldDB" id="A0AA36I926"/>
<dbReference type="Gene3D" id="3.40.50.300">
    <property type="entry name" value="P-loop containing nucleotide triphosphate hydrolases"/>
    <property type="match status" value="1"/>
</dbReference>
<evidence type="ECO:0000256" key="5">
    <source>
        <dbReference type="ARBA" id="ARBA00022741"/>
    </source>
</evidence>
<dbReference type="Pfam" id="PF00265">
    <property type="entry name" value="TK"/>
    <property type="match status" value="1"/>
</dbReference>
<protein>
    <recommendedName>
        <fullName evidence="2 10">Thymidine kinase</fullName>
        <ecNumber evidence="2 10">2.7.1.21</ecNumber>
    </recommendedName>
</protein>
<organism evidence="13 14">
    <name type="scientific">Effrenium voratum</name>
    <dbReference type="NCBI Taxonomy" id="2562239"/>
    <lineage>
        <taxon>Eukaryota</taxon>
        <taxon>Sar</taxon>
        <taxon>Alveolata</taxon>
        <taxon>Dinophyceae</taxon>
        <taxon>Suessiales</taxon>
        <taxon>Symbiodiniaceae</taxon>
        <taxon>Effrenium</taxon>
    </lineage>
</organism>
<evidence type="ECO:0000256" key="11">
    <source>
        <dbReference type="RuleBase" id="RU004165"/>
    </source>
</evidence>
<dbReference type="PANTHER" id="PTHR11441">
    <property type="entry name" value="THYMIDINE KINASE"/>
    <property type="match status" value="1"/>
</dbReference>
<dbReference type="HAMAP" id="MF_00124">
    <property type="entry name" value="Thymidine_kinase"/>
    <property type="match status" value="1"/>
</dbReference>
<sequence length="231" mass="25534">MAKLYFRYGAMSSSKTMNLLAIAHSYEMQSKKVLVMKPKLDVRFGSACVQSRAGLEREADLLLTSDTKLSADMLAGVSCILVDEAQFLAPHVIEQLRDVSAQQGVPVMCFGLRTDFRSRLFPGSQRLMELADSIEEVKTTCAFCSRKATMNLRSVDGKGTMDGPTICLGAEELYMPTCYSHFCEKIAEGTGKPVDFSEPEIVKAEGKMLESGTPDRRLVLAEPEDERSPER</sequence>
<dbReference type="InterPro" id="IPR027417">
    <property type="entry name" value="P-loop_NTPase"/>
</dbReference>
<evidence type="ECO:0000256" key="2">
    <source>
        <dbReference type="ARBA" id="ARBA00012118"/>
    </source>
</evidence>
<evidence type="ECO:0000313" key="14">
    <source>
        <dbReference type="Proteomes" id="UP001178507"/>
    </source>
</evidence>
<evidence type="ECO:0000256" key="4">
    <source>
        <dbReference type="ARBA" id="ARBA00022679"/>
    </source>
</evidence>
<feature type="region of interest" description="Disordered" evidence="12">
    <location>
        <begin position="207"/>
        <end position="231"/>
    </location>
</feature>
<evidence type="ECO:0000256" key="8">
    <source>
        <dbReference type="PIRSR" id="PIRSR035805-1"/>
    </source>
</evidence>
<keyword evidence="14" id="KW-1185">Reference proteome</keyword>
<name>A0AA36I926_9DINO</name>
<comment type="similarity">
    <text evidence="1 11">Belongs to the thymidine kinase family.</text>
</comment>
<evidence type="ECO:0000256" key="3">
    <source>
        <dbReference type="ARBA" id="ARBA00022634"/>
    </source>
</evidence>
<dbReference type="Gene3D" id="3.30.60.20">
    <property type="match status" value="1"/>
</dbReference>
<evidence type="ECO:0000256" key="1">
    <source>
        <dbReference type="ARBA" id="ARBA00007587"/>
    </source>
</evidence>
<feature type="binding site" evidence="9">
    <location>
        <position position="174"/>
    </location>
    <ligand>
        <name>substrate</name>
    </ligand>
</feature>
<evidence type="ECO:0000256" key="7">
    <source>
        <dbReference type="ARBA" id="ARBA00022840"/>
    </source>
</evidence>
<dbReference type="GO" id="GO:0005524">
    <property type="term" value="F:ATP binding"/>
    <property type="evidence" value="ECO:0007669"/>
    <property type="project" value="UniProtKB-KW"/>
</dbReference>
<dbReference type="PIRSF" id="PIRSF035805">
    <property type="entry name" value="TK_cell"/>
    <property type="match status" value="1"/>
</dbReference>
<dbReference type="InterPro" id="IPR001267">
    <property type="entry name" value="Thymidine_kinase"/>
</dbReference>
<feature type="active site" description="Proton acceptor" evidence="8">
    <location>
        <position position="84"/>
    </location>
</feature>
<feature type="binding site" evidence="9">
    <location>
        <begin position="166"/>
        <end position="169"/>
    </location>
    <ligand>
        <name>substrate</name>
    </ligand>
</feature>
<evidence type="ECO:0000256" key="6">
    <source>
        <dbReference type="ARBA" id="ARBA00022777"/>
    </source>
</evidence>
<reference evidence="13" key="1">
    <citation type="submission" date="2023-08" db="EMBL/GenBank/DDBJ databases">
        <authorList>
            <person name="Chen Y."/>
            <person name="Shah S."/>
            <person name="Dougan E. K."/>
            <person name="Thang M."/>
            <person name="Chan C."/>
        </authorList>
    </citation>
    <scope>NUCLEOTIDE SEQUENCE</scope>
</reference>
<dbReference type="GO" id="GO:0004797">
    <property type="term" value="F:thymidine kinase activity"/>
    <property type="evidence" value="ECO:0007669"/>
    <property type="project" value="UniProtKB-EC"/>
</dbReference>
<accession>A0AA36I926</accession>
<keyword evidence="6 10" id="KW-0418">Kinase</keyword>
<evidence type="ECO:0000256" key="10">
    <source>
        <dbReference type="RuleBase" id="RU000544"/>
    </source>
</evidence>
<keyword evidence="7 10" id="KW-0067">ATP-binding</keyword>
<feature type="compositionally biased region" description="Basic and acidic residues" evidence="12">
    <location>
        <begin position="207"/>
        <end position="219"/>
    </location>
</feature>
<dbReference type="PANTHER" id="PTHR11441:SF0">
    <property type="entry name" value="THYMIDINE KINASE, CYTOSOLIC"/>
    <property type="match status" value="1"/>
</dbReference>
<evidence type="ECO:0000256" key="9">
    <source>
        <dbReference type="PIRSR" id="PIRSR035805-2"/>
    </source>
</evidence>
<dbReference type="EMBL" id="CAUJNA010001008">
    <property type="protein sequence ID" value="CAJ1383361.1"/>
    <property type="molecule type" value="Genomic_DNA"/>
</dbReference>
<dbReference type="SUPFAM" id="SSF52540">
    <property type="entry name" value="P-loop containing nucleoside triphosphate hydrolases"/>
    <property type="match status" value="1"/>
</dbReference>
<comment type="caution">
    <text evidence="13">The sequence shown here is derived from an EMBL/GenBank/DDBJ whole genome shotgun (WGS) entry which is preliminary data.</text>
</comment>
<dbReference type="SUPFAM" id="SSF57716">
    <property type="entry name" value="Glucocorticoid receptor-like (DNA-binding domain)"/>
    <property type="match status" value="1"/>
</dbReference>
<keyword evidence="3 10" id="KW-0237">DNA synthesis</keyword>
<dbReference type="GO" id="GO:0071897">
    <property type="term" value="P:DNA biosynthetic process"/>
    <property type="evidence" value="ECO:0007669"/>
    <property type="project" value="UniProtKB-KW"/>
</dbReference>
<evidence type="ECO:0000313" key="13">
    <source>
        <dbReference type="EMBL" id="CAJ1383361.1"/>
    </source>
</evidence>
<dbReference type="GO" id="GO:0046104">
    <property type="term" value="P:thymidine metabolic process"/>
    <property type="evidence" value="ECO:0007669"/>
    <property type="project" value="TreeGrafter"/>
</dbReference>
<comment type="catalytic activity">
    <reaction evidence="10">
        <text>thymidine + ATP = dTMP + ADP + H(+)</text>
        <dbReference type="Rhea" id="RHEA:19129"/>
        <dbReference type="ChEBI" id="CHEBI:15378"/>
        <dbReference type="ChEBI" id="CHEBI:17748"/>
        <dbReference type="ChEBI" id="CHEBI:30616"/>
        <dbReference type="ChEBI" id="CHEBI:63528"/>
        <dbReference type="ChEBI" id="CHEBI:456216"/>
        <dbReference type="EC" id="2.7.1.21"/>
    </reaction>
</comment>
<keyword evidence="4 10" id="KW-0808">Transferase</keyword>
<dbReference type="GO" id="GO:0005829">
    <property type="term" value="C:cytosol"/>
    <property type="evidence" value="ECO:0007669"/>
    <property type="project" value="TreeGrafter"/>
</dbReference>
<keyword evidence="5 10" id="KW-0547">Nucleotide-binding</keyword>
<dbReference type="Proteomes" id="UP001178507">
    <property type="component" value="Unassembled WGS sequence"/>
</dbReference>
<dbReference type="EC" id="2.7.1.21" evidence="2 10"/>